<gene>
    <name evidence="1" type="ORF">QR98_0090180</name>
</gene>
<proteinExistence type="predicted"/>
<reference evidence="1 2" key="1">
    <citation type="journal article" date="2015" name="Parasit. Vectors">
        <title>Draft genome of the scabies mite.</title>
        <authorList>
            <person name="Rider S.D.Jr."/>
            <person name="Morgan M.S."/>
            <person name="Arlian L.G."/>
        </authorList>
    </citation>
    <scope>NUCLEOTIDE SEQUENCE [LARGE SCALE GENOMIC DNA]</scope>
    <source>
        <strain evidence="1">Arlian Lab</strain>
    </source>
</reference>
<evidence type="ECO:0000313" key="1">
    <source>
        <dbReference type="EMBL" id="KPM10462.1"/>
    </source>
</evidence>
<protein>
    <submittedName>
        <fullName evidence="1">Uncharacterized protein</fullName>
    </submittedName>
</protein>
<sequence>MDQEMMMLKALVDGQEIDDQDCWKAAAVMLLADERMFAMSDHHSSVVDLFEVILVRFLSSPTKEMLMREVAYYY</sequence>
<dbReference type="AlphaFoldDB" id="A0A132AHI9"/>
<organism evidence="1 2">
    <name type="scientific">Sarcoptes scabiei</name>
    <name type="common">Itch mite</name>
    <name type="synonym">Acarus scabiei</name>
    <dbReference type="NCBI Taxonomy" id="52283"/>
    <lineage>
        <taxon>Eukaryota</taxon>
        <taxon>Metazoa</taxon>
        <taxon>Ecdysozoa</taxon>
        <taxon>Arthropoda</taxon>
        <taxon>Chelicerata</taxon>
        <taxon>Arachnida</taxon>
        <taxon>Acari</taxon>
        <taxon>Acariformes</taxon>
        <taxon>Sarcoptiformes</taxon>
        <taxon>Astigmata</taxon>
        <taxon>Psoroptidia</taxon>
        <taxon>Sarcoptoidea</taxon>
        <taxon>Sarcoptidae</taxon>
        <taxon>Sarcoptinae</taxon>
        <taxon>Sarcoptes</taxon>
    </lineage>
</organism>
<dbReference type="Proteomes" id="UP000616769">
    <property type="component" value="Unassembled WGS sequence"/>
</dbReference>
<evidence type="ECO:0000313" key="2">
    <source>
        <dbReference type="Proteomes" id="UP000616769"/>
    </source>
</evidence>
<dbReference type="VEuPathDB" id="VectorBase:SSCA003818"/>
<name>A0A132AHI9_SARSC</name>
<dbReference type="EMBL" id="JXLN01015212">
    <property type="protein sequence ID" value="KPM10462.1"/>
    <property type="molecule type" value="Genomic_DNA"/>
</dbReference>
<accession>A0A132AHI9</accession>
<comment type="caution">
    <text evidence="1">The sequence shown here is derived from an EMBL/GenBank/DDBJ whole genome shotgun (WGS) entry which is preliminary data.</text>
</comment>